<dbReference type="SUPFAM" id="SSF52151">
    <property type="entry name" value="FabD/lysophospholipase-like"/>
    <property type="match status" value="1"/>
</dbReference>
<evidence type="ECO:0000313" key="2">
    <source>
        <dbReference type="Proteomes" id="UP000245207"/>
    </source>
</evidence>
<dbReference type="InterPro" id="IPR016035">
    <property type="entry name" value="Acyl_Trfase/lysoPLipase"/>
</dbReference>
<dbReference type="EMBL" id="PKPP01001747">
    <property type="protein sequence ID" value="PWA80251.1"/>
    <property type="molecule type" value="Genomic_DNA"/>
</dbReference>
<comment type="caution">
    <text evidence="1">The sequence shown here is derived from an EMBL/GenBank/DDBJ whole genome shotgun (WGS) entry which is preliminary data.</text>
</comment>
<proteinExistence type="predicted"/>
<dbReference type="PANTHER" id="PTHR32176:SF103">
    <property type="entry name" value="OS08G0376550 PROTEIN"/>
    <property type="match status" value="1"/>
</dbReference>
<organism evidence="1 2">
    <name type="scientific">Artemisia annua</name>
    <name type="common">Sweet wormwood</name>
    <dbReference type="NCBI Taxonomy" id="35608"/>
    <lineage>
        <taxon>Eukaryota</taxon>
        <taxon>Viridiplantae</taxon>
        <taxon>Streptophyta</taxon>
        <taxon>Embryophyta</taxon>
        <taxon>Tracheophyta</taxon>
        <taxon>Spermatophyta</taxon>
        <taxon>Magnoliopsida</taxon>
        <taxon>eudicotyledons</taxon>
        <taxon>Gunneridae</taxon>
        <taxon>Pentapetalae</taxon>
        <taxon>asterids</taxon>
        <taxon>campanulids</taxon>
        <taxon>Asterales</taxon>
        <taxon>Asteraceae</taxon>
        <taxon>Asteroideae</taxon>
        <taxon>Anthemideae</taxon>
        <taxon>Artemisiinae</taxon>
        <taxon>Artemisia</taxon>
    </lineage>
</organism>
<name>A0A2U1P3A8_ARTAN</name>
<dbReference type="Proteomes" id="UP000245207">
    <property type="component" value="Unassembled WGS sequence"/>
</dbReference>
<reference evidence="1 2" key="1">
    <citation type="journal article" date="2018" name="Mol. Plant">
        <title>The genome of Artemisia annua provides insight into the evolution of Asteraceae family and artemisinin biosynthesis.</title>
        <authorList>
            <person name="Shen Q."/>
            <person name="Zhang L."/>
            <person name="Liao Z."/>
            <person name="Wang S."/>
            <person name="Yan T."/>
            <person name="Shi P."/>
            <person name="Liu M."/>
            <person name="Fu X."/>
            <person name="Pan Q."/>
            <person name="Wang Y."/>
            <person name="Lv Z."/>
            <person name="Lu X."/>
            <person name="Zhang F."/>
            <person name="Jiang W."/>
            <person name="Ma Y."/>
            <person name="Chen M."/>
            <person name="Hao X."/>
            <person name="Li L."/>
            <person name="Tang Y."/>
            <person name="Lv G."/>
            <person name="Zhou Y."/>
            <person name="Sun X."/>
            <person name="Brodelius P.E."/>
            <person name="Rose J.K.C."/>
            <person name="Tang K."/>
        </authorList>
    </citation>
    <scope>NUCLEOTIDE SEQUENCE [LARGE SCALE GENOMIC DNA]</scope>
    <source>
        <strain evidence="2">cv. Huhao1</strain>
        <tissue evidence="1">Leaf</tissue>
    </source>
</reference>
<dbReference type="GO" id="GO:0047372">
    <property type="term" value="F:monoacylglycerol lipase activity"/>
    <property type="evidence" value="ECO:0007669"/>
    <property type="project" value="TreeGrafter"/>
</dbReference>
<accession>A0A2U1P3A8</accession>
<dbReference type="OrthoDB" id="1693037at2759"/>
<gene>
    <name evidence="1" type="ORF">CTI12_AA197360</name>
</gene>
<dbReference type="GO" id="GO:0004620">
    <property type="term" value="F:phospholipase activity"/>
    <property type="evidence" value="ECO:0007669"/>
    <property type="project" value="TreeGrafter"/>
</dbReference>
<keyword evidence="2" id="KW-1185">Reference proteome</keyword>
<sequence>MGESRYRVKLVNNGSPLMKIFTQASVDLVDYRINNVFHILRCPDKFLRIQDDTLIGDLPSVDTATEENLKDLNQVGLKLLDKPVCHANFKTGEFKLVESGGKNREALQKYKFLILTLIYIYLTS</sequence>
<dbReference type="Gene3D" id="3.40.1090.10">
    <property type="entry name" value="Cytosolic phospholipase A2 catalytic domain"/>
    <property type="match status" value="1"/>
</dbReference>
<dbReference type="STRING" id="35608.A0A2U1P3A8"/>
<dbReference type="AlphaFoldDB" id="A0A2U1P3A8"/>
<dbReference type="PANTHER" id="PTHR32176">
    <property type="entry name" value="XYLOSE ISOMERASE"/>
    <property type="match status" value="1"/>
</dbReference>
<protein>
    <submittedName>
        <fullName evidence="1">Patatin-06</fullName>
    </submittedName>
</protein>
<evidence type="ECO:0000313" key="1">
    <source>
        <dbReference type="EMBL" id="PWA80251.1"/>
    </source>
</evidence>